<sequence length="696" mass="80822">MKHLNLINDGGMVRMNNKQVLFTLFLLCSTLTQTNCAISEAKRNSHYITNRTPLVVQPYTQLPIGSIKPSGWLREQLETMASGMTGNLDSLYPKVLGPRNGWLGGDGDGWERGPYWLDGLLPLAYILDDKELIEKTKPWIEWSINNQTKDGYFGPVPFEIEPEVEEGIQKSRRRDWWPHMVMLKVLQQHYNATSDERVIKLFTEYFKYQLRELPKTPLDHWSFWGNRRGGDNLLMVYWLYNITGERFLLELSEILYEQTHPWTEHFLRGTLRDWQSFHCVNLAQGIKQPIIYYQQHPEDKYIEAVKTAFADIEKYHGQPQGMYGGDETLHGKNPTQGSEFCSATEMMYSLEHMISITGDIEFADQLERVTFNALPTQTNEDFTLRQYFQTANQVMITRGNRNFANNHGHKGTDLVYGLFTGYPCCTTNLHQAWPKFTQNLWYATSDDGLAAMVYSPSKVKARVANGVEVSFEEETNYPFHENIKFVFASESEVAFPFHLRIPEWCKNASVEINGKLWKNNLDGQVIILDRKWKPGDTVVLKLPMEVITSRWYENSIAVERGPLVYGLKIGEKWKKVINEEDPAVYGDYYYEVYPESDWNYGIIYSYEDGPLKDYRVIKKENISNHPWNIENAPIEIRVRGKKIPDWRLYNNSAGPIPFSDPSSDKRIYESDEPIEEITLIPYGCTTLRITEFPLVR</sequence>
<name>A0A381UWG0_9ZZZZ</name>
<dbReference type="PANTHER" id="PTHR31151:SF0">
    <property type="entry name" value="PROLINE-TRNA LIGASE (DUF1680)"/>
    <property type="match status" value="1"/>
</dbReference>
<evidence type="ECO:0008006" key="4">
    <source>
        <dbReference type="Google" id="ProtNLM"/>
    </source>
</evidence>
<dbReference type="Pfam" id="PF07944">
    <property type="entry name" value="Beta-AFase-like_GH127_cat"/>
    <property type="match status" value="1"/>
</dbReference>
<dbReference type="PANTHER" id="PTHR31151">
    <property type="entry name" value="PROLINE-TRNA LIGASE (DUF1680)"/>
    <property type="match status" value="1"/>
</dbReference>
<dbReference type="GO" id="GO:0005975">
    <property type="term" value="P:carbohydrate metabolic process"/>
    <property type="evidence" value="ECO:0007669"/>
    <property type="project" value="InterPro"/>
</dbReference>
<dbReference type="AlphaFoldDB" id="A0A381UWG0"/>
<gene>
    <name evidence="3" type="ORF">METZ01_LOCUS85319</name>
</gene>
<proteinExistence type="predicted"/>
<organism evidence="3">
    <name type="scientific">marine metagenome</name>
    <dbReference type="NCBI Taxonomy" id="408172"/>
    <lineage>
        <taxon>unclassified sequences</taxon>
        <taxon>metagenomes</taxon>
        <taxon>ecological metagenomes</taxon>
    </lineage>
</organism>
<evidence type="ECO:0000259" key="1">
    <source>
        <dbReference type="Pfam" id="PF07944"/>
    </source>
</evidence>
<feature type="domain" description="Non-reducing end beta-L-arabinofuranosidase-like GH127 catalytic" evidence="1">
    <location>
        <begin position="115"/>
        <end position="437"/>
    </location>
</feature>
<dbReference type="InterPro" id="IPR049046">
    <property type="entry name" value="Beta-AFase-like_GH127_middle"/>
</dbReference>
<evidence type="ECO:0000259" key="2">
    <source>
        <dbReference type="Pfam" id="PF20736"/>
    </source>
</evidence>
<dbReference type="InterPro" id="IPR012878">
    <property type="entry name" value="Beta-AFase-like_GH127_cat"/>
</dbReference>
<dbReference type="SUPFAM" id="SSF48208">
    <property type="entry name" value="Six-hairpin glycosidases"/>
    <property type="match status" value="1"/>
</dbReference>
<dbReference type="EMBL" id="UINC01007285">
    <property type="protein sequence ID" value="SVA32465.1"/>
    <property type="molecule type" value="Genomic_DNA"/>
</dbReference>
<accession>A0A381UWG0</accession>
<reference evidence="3" key="1">
    <citation type="submission" date="2018-05" db="EMBL/GenBank/DDBJ databases">
        <authorList>
            <person name="Lanie J.A."/>
            <person name="Ng W.-L."/>
            <person name="Kazmierczak K.M."/>
            <person name="Andrzejewski T.M."/>
            <person name="Davidsen T.M."/>
            <person name="Wayne K.J."/>
            <person name="Tettelin H."/>
            <person name="Glass J.I."/>
            <person name="Rusch D."/>
            <person name="Podicherti R."/>
            <person name="Tsui H.-C.T."/>
            <person name="Winkler M.E."/>
        </authorList>
    </citation>
    <scope>NUCLEOTIDE SEQUENCE</scope>
</reference>
<dbReference type="InterPro" id="IPR008928">
    <property type="entry name" value="6-hairpin_glycosidase_sf"/>
</dbReference>
<dbReference type="Pfam" id="PF20736">
    <property type="entry name" value="Glyco_hydro127M"/>
    <property type="match status" value="1"/>
</dbReference>
<evidence type="ECO:0000313" key="3">
    <source>
        <dbReference type="EMBL" id="SVA32465.1"/>
    </source>
</evidence>
<feature type="domain" description="Non-reducing end beta-L-arabinofuranosidase-like GH127 middle" evidence="2">
    <location>
        <begin position="449"/>
        <end position="544"/>
    </location>
</feature>
<protein>
    <recommendedName>
        <fullName evidence="4">DUF1680 family protein</fullName>
    </recommendedName>
</protein>